<dbReference type="AlphaFoldDB" id="A0A3P8VP38"/>
<evidence type="ECO:0000256" key="1">
    <source>
        <dbReference type="ARBA" id="ARBA00001933"/>
    </source>
</evidence>
<evidence type="ECO:0000259" key="19">
    <source>
        <dbReference type="Pfam" id="PF09029"/>
    </source>
</evidence>
<dbReference type="NCBIfam" id="TIGR01821">
    <property type="entry name" value="5aminolev_synth"/>
    <property type="match status" value="1"/>
</dbReference>
<keyword evidence="10" id="KW-0472">Membrane</keyword>
<dbReference type="GO" id="GO:0003870">
    <property type="term" value="F:5-aminolevulinate synthase activity"/>
    <property type="evidence" value="ECO:0007669"/>
    <property type="project" value="UniProtKB-EC"/>
</dbReference>
<dbReference type="CDD" id="cd06454">
    <property type="entry name" value="KBL_like"/>
    <property type="match status" value="1"/>
</dbReference>
<dbReference type="GeneTree" id="ENSGT00940000156030"/>
<dbReference type="InterPro" id="IPR004839">
    <property type="entry name" value="Aminotransferase_I/II_large"/>
</dbReference>
<dbReference type="InterPro" id="IPR010961">
    <property type="entry name" value="4pyrrol_synth_NH2levulA_synth"/>
</dbReference>
<evidence type="ECO:0000256" key="8">
    <source>
        <dbReference type="ARBA" id="ARBA00023128"/>
    </source>
</evidence>
<evidence type="ECO:0000256" key="2">
    <source>
        <dbReference type="ARBA" id="ARBA00005029"/>
    </source>
</evidence>
<dbReference type="Pfam" id="PF09029">
    <property type="entry name" value="Preseq_ALAS"/>
    <property type="match status" value="1"/>
</dbReference>
<evidence type="ECO:0000313" key="21">
    <source>
        <dbReference type="Proteomes" id="UP000265120"/>
    </source>
</evidence>
<evidence type="ECO:0000256" key="4">
    <source>
        <dbReference type="ARBA" id="ARBA00022679"/>
    </source>
</evidence>
<reference evidence="20 21" key="1">
    <citation type="journal article" date="2014" name="Nat. Genet.">
        <title>Whole-genome sequence of a flatfish provides insights into ZW sex chromosome evolution and adaptation to a benthic lifestyle.</title>
        <authorList>
            <person name="Chen S."/>
            <person name="Zhang G."/>
            <person name="Shao C."/>
            <person name="Huang Q."/>
            <person name="Liu G."/>
            <person name="Zhang P."/>
            <person name="Song W."/>
            <person name="An N."/>
            <person name="Chalopin D."/>
            <person name="Volff J.N."/>
            <person name="Hong Y."/>
            <person name="Li Q."/>
            <person name="Sha Z."/>
            <person name="Zhou H."/>
            <person name="Xie M."/>
            <person name="Yu Q."/>
            <person name="Liu Y."/>
            <person name="Xiang H."/>
            <person name="Wang N."/>
            <person name="Wu K."/>
            <person name="Yang C."/>
            <person name="Zhou Q."/>
            <person name="Liao X."/>
            <person name="Yang L."/>
            <person name="Hu Q."/>
            <person name="Zhang J."/>
            <person name="Meng L."/>
            <person name="Jin L."/>
            <person name="Tian Y."/>
            <person name="Lian J."/>
            <person name="Yang J."/>
            <person name="Miao G."/>
            <person name="Liu S."/>
            <person name="Liang Z."/>
            <person name="Yan F."/>
            <person name="Li Y."/>
            <person name="Sun B."/>
            <person name="Zhang H."/>
            <person name="Zhang J."/>
            <person name="Zhu Y."/>
            <person name="Du M."/>
            <person name="Zhao Y."/>
            <person name="Schartl M."/>
            <person name="Tang Q."/>
            <person name="Wang J."/>
        </authorList>
    </citation>
    <scope>NUCLEOTIDE SEQUENCE</scope>
</reference>
<dbReference type="OMA" id="ARRCPIM"/>
<dbReference type="GO" id="GO:0006782">
    <property type="term" value="P:protoporphyrinogen IX biosynthetic process"/>
    <property type="evidence" value="ECO:0007669"/>
    <property type="project" value="UniProtKB-UniRule"/>
</dbReference>
<feature type="region of interest" description="Disordered" evidence="17">
    <location>
        <begin position="50"/>
        <end position="89"/>
    </location>
</feature>
<dbReference type="UniPathway" id="UPA00251">
    <property type="reaction ID" value="UER00375"/>
</dbReference>
<dbReference type="FunFam" id="3.90.1150.10:FF:000045">
    <property type="entry name" value="5-aminolevulinate synthase"/>
    <property type="match status" value="1"/>
</dbReference>
<dbReference type="EC" id="2.3.1.37" evidence="16"/>
<evidence type="ECO:0000256" key="10">
    <source>
        <dbReference type="ARBA" id="ARBA00023136"/>
    </source>
</evidence>
<evidence type="ECO:0000313" key="20">
    <source>
        <dbReference type="Ensembl" id="ENSCSEP00000016039.1"/>
    </source>
</evidence>
<dbReference type="GO" id="GO:0005743">
    <property type="term" value="C:mitochondrial inner membrane"/>
    <property type="evidence" value="ECO:0007669"/>
    <property type="project" value="UniProtKB-SubCell"/>
</dbReference>
<dbReference type="InterPro" id="IPR015421">
    <property type="entry name" value="PyrdxlP-dep_Trfase_major"/>
</dbReference>
<evidence type="ECO:0000256" key="14">
    <source>
        <dbReference type="ARBA" id="ARBA00049013"/>
    </source>
</evidence>
<comment type="function">
    <text evidence="13">Catalyzes the pyridoxal 5'-phosphate (PLP)-dependent condensation of succinyl-CoA and glycine to form aminolevulinic acid (ALA), with CoA and CO2 as by-products.</text>
</comment>
<dbReference type="SUPFAM" id="SSF53383">
    <property type="entry name" value="PLP-dependent transferases"/>
    <property type="match status" value="1"/>
</dbReference>
<dbReference type="Ensembl" id="ENSCSET00000016246.1">
    <property type="protein sequence ID" value="ENSCSEP00000016039.1"/>
    <property type="gene ID" value="ENSCSEG00000010315.1"/>
</dbReference>
<dbReference type="GO" id="GO:0042541">
    <property type="term" value="P:hemoglobin biosynthetic process"/>
    <property type="evidence" value="ECO:0007669"/>
    <property type="project" value="TreeGrafter"/>
</dbReference>
<protein>
    <recommendedName>
        <fullName evidence="16">5-aminolevulinate synthase</fullName>
        <ecNumber evidence="16">2.3.1.37</ecNumber>
    </recommendedName>
    <alternativeName>
        <fullName evidence="16">5-aminolevulinic acid synthase</fullName>
    </alternativeName>
    <alternativeName>
        <fullName evidence="16">Delta-ALA synthase</fullName>
    </alternativeName>
    <alternativeName>
        <fullName evidence="16">Delta-aminolevulinate synthase</fullName>
    </alternativeName>
</protein>
<evidence type="ECO:0000256" key="3">
    <source>
        <dbReference type="ARBA" id="ARBA00008392"/>
    </source>
</evidence>
<dbReference type="Gene3D" id="3.90.1150.10">
    <property type="entry name" value="Aspartate Aminotransferase, domain 1"/>
    <property type="match status" value="1"/>
</dbReference>
<comment type="pathway">
    <text evidence="2 16">Porphyrin-containing compound metabolism; protoporphyrin-IX biosynthesis; 5-aminolevulinate from glycine: step 1/1.</text>
</comment>
<sequence>MDVLLRRCPFLARVPQAFLQQSKPSLVVYAQKCPVMMELASKPMAPPMARALCSSSSNKQTEDTTSSIDGDGPKVMPAGHQVSPSGQTGASKCPFLAAEMAQKNSSVVRQVGLEFQEDVQEVRTVQKEVSPEQLQKPSINTTPKQTGVEPNDLIKSLLKQRPKRVSHMLRDNLIGKVSPFQYDDFFEKKIEEKKSDHTYRVFKTVNRLAQVFPMADDFTASLADKREVSVWCSNDYLGMSRHPLVAQSIMETLQKHGSGAGGTRNISGTSKFHVELEQELADLHNKDAALLFTSCFVANDSTLFTLAKMLPGCEIYSDAGNHASMIQGIRNSGAKKFIFRHNDVAHLRELLQKGDPTKPKIVAFETVHSMDGAVCPLEEMCDLAHEFGAITFVDEVHAVGLYGARGGGIGDRDGVMHKMDIISGTLGKAFGCVGGYIASTAALVDTVRSYAAGFIFTTSLPPMLLAGARQSVQVLKGEEGRALRRKHQRNVKLLRQMLMDSGLPVVHCPSHIIPIRVSNAELNTQVCDIMMSRHNIYVQAINYPTVARGDELLRIAPTPHHTPEMMKYFVERLVHTWKEVGLELRPHTSAECTFCQQPLHFELMSEREKSYFSGLSNPISACA</sequence>
<comment type="similarity">
    <text evidence="3 15">Belongs to the class-II pyridoxal-phosphate-dependent aminotransferase family.</text>
</comment>
<keyword evidence="5" id="KW-0999">Mitochondrion inner membrane</keyword>
<reference evidence="20" key="3">
    <citation type="submission" date="2025-09" db="UniProtKB">
        <authorList>
            <consortium name="Ensembl"/>
        </authorList>
    </citation>
    <scope>IDENTIFICATION</scope>
</reference>
<dbReference type="GeneID" id="103386369"/>
<dbReference type="InterPro" id="IPR015422">
    <property type="entry name" value="PyrdxlP-dep_Trfase_small"/>
</dbReference>
<dbReference type="InterPro" id="IPR050087">
    <property type="entry name" value="AON_synthase_class-II"/>
</dbReference>
<evidence type="ECO:0000256" key="6">
    <source>
        <dbReference type="ARBA" id="ARBA00022898"/>
    </source>
</evidence>
<keyword evidence="12 16" id="KW-0012">Acyltransferase</keyword>
<dbReference type="STRING" id="244447.ENSCSEP00000016039"/>
<dbReference type="GO" id="GO:0048821">
    <property type="term" value="P:erythrocyte development"/>
    <property type="evidence" value="ECO:0007669"/>
    <property type="project" value="TreeGrafter"/>
</dbReference>
<dbReference type="PANTHER" id="PTHR13693">
    <property type="entry name" value="CLASS II AMINOTRANSFERASE/8-AMINO-7-OXONONANOATE SYNTHASE"/>
    <property type="match status" value="1"/>
</dbReference>
<dbReference type="InterPro" id="IPR015118">
    <property type="entry name" value="5aminolev_synth_preseq"/>
</dbReference>
<keyword evidence="11" id="KW-0379">Hydroxylation</keyword>
<accession>A0A3P8VP38</accession>
<dbReference type="GO" id="GO:0005759">
    <property type="term" value="C:mitochondrial matrix"/>
    <property type="evidence" value="ECO:0007669"/>
    <property type="project" value="UniProtKB-UniRule"/>
</dbReference>
<keyword evidence="6 15" id="KW-0663">Pyridoxal phosphate</keyword>
<dbReference type="InterPro" id="IPR015424">
    <property type="entry name" value="PyrdxlP-dep_Trfase"/>
</dbReference>
<reference evidence="20" key="2">
    <citation type="submission" date="2025-08" db="UniProtKB">
        <authorList>
            <consortium name="Ensembl"/>
        </authorList>
    </citation>
    <scope>IDENTIFICATION</scope>
</reference>
<dbReference type="PANTHER" id="PTHR13693:SF50">
    <property type="entry name" value="5-AMINOLEVULINATE SYNTHASE, NON-SPECIFIC, MITOCHONDRIAL"/>
    <property type="match status" value="1"/>
</dbReference>
<keyword evidence="8 16" id="KW-0496">Mitochondrion</keyword>
<organism evidence="20 21">
    <name type="scientific">Cynoglossus semilaevis</name>
    <name type="common">Tongue sole</name>
    <dbReference type="NCBI Taxonomy" id="244447"/>
    <lineage>
        <taxon>Eukaryota</taxon>
        <taxon>Metazoa</taxon>
        <taxon>Chordata</taxon>
        <taxon>Craniata</taxon>
        <taxon>Vertebrata</taxon>
        <taxon>Euteleostomi</taxon>
        <taxon>Actinopterygii</taxon>
        <taxon>Neopterygii</taxon>
        <taxon>Teleostei</taxon>
        <taxon>Neoteleostei</taxon>
        <taxon>Acanthomorphata</taxon>
        <taxon>Carangaria</taxon>
        <taxon>Pleuronectiformes</taxon>
        <taxon>Pleuronectoidei</taxon>
        <taxon>Cynoglossidae</taxon>
        <taxon>Cynoglossinae</taxon>
        <taxon>Cynoglossus</taxon>
    </lineage>
</organism>
<feature type="compositionally biased region" description="Polar residues" evidence="17">
    <location>
        <begin position="132"/>
        <end position="145"/>
    </location>
</feature>
<keyword evidence="7" id="KW-0809">Transit peptide</keyword>
<dbReference type="Pfam" id="PF00155">
    <property type="entry name" value="Aminotran_1_2"/>
    <property type="match status" value="1"/>
</dbReference>
<dbReference type="Proteomes" id="UP000265120">
    <property type="component" value="Chromosome 11"/>
</dbReference>
<dbReference type="RefSeq" id="XP_008318819.1">
    <property type="nucleotide sequence ID" value="XM_008320597.3"/>
</dbReference>
<dbReference type="KEGG" id="csem:103386369"/>
<dbReference type="Gene3D" id="3.40.640.10">
    <property type="entry name" value="Type I PLP-dependent aspartate aminotransferase-like (Major domain)"/>
    <property type="match status" value="1"/>
</dbReference>
<dbReference type="InterPro" id="IPR001917">
    <property type="entry name" value="Aminotrans_II_pyridoxalP_BS"/>
</dbReference>
<dbReference type="GO" id="GO:0030170">
    <property type="term" value="F:pyridoxal phosphate binding"/>
    <property type="evidence" value="ECO:0007669"/>
    <property type="project" value="UniProtKB-UniRule"/>
</dbReference>
<feature type="domain" description="5-aminolevulinate synthase presequence" evidence="19">
    <location>
        <begin position="3"/>
        <end position="123"/>
    </location>
</feature>
<comment type="catalytic activity">
    <reaction evidence="14">
        <text>succinyl-CoA + glycine + H(+) = 5-aminolevulinate + CO2 + CoA</text>
        <dbReference type="Rhea" id="RHEA:12921"/>
        <dbReference type="ChEBI" id="CHEBI:15378"/>
        <dbReference type="ChEBI" id="CHEBI:16526"/>
        <dbReference type="ChEBI" id="CHEBI:57287"/>
        <dbReference type="ChEBI" id="CHEBI:57292"/>
        <dbReference type="ChEBI" id="CHEBI:57305"/>
        <dbReference type="ChEBI" id="CHEBI:356416"/>
        <dbReference type="EC" id="2.3.1.37"/>
    </reaction>
    <physiologicalReaction direction="left-to-right" evidence="14">
        <dbReference type="Rhea" id="RHEA:12922"/>
    </physiologicalReaction>
</comment>
<evidence type="ECO:0000256" key="11">
    <source>
        <dbReference type="ARBA" id="ARBA00023278"/>
    </source>
</evidence>
<keyword evidence="9 16" id="KW-0350">Heme biosynthesis</keyword>
<evidence type="ECO:0000256" key="12">
    <source>
        <dbReference type="ARBA" id="ARBA00023315"/>
    </source>
</evidence>
<feature type="region of interest" description="Disordered" evidence="17">
    <location>
        <begin position="126"/>
        <end position="148"/>
    </location>
</feature>
<dbReference type="InParanoid" id="A0A3P8VP38"/>
<dbReference type="PROSITE" id="PS00599">
    <property type="entry name" value="AA_TRANSFER_CLASS_2"/>
    <property type="match status" value="1"/>
</dbReference>
<evidence type="ECO:0000256" key="13">
    <source>
        <dbReference type="ARBA" id="ARBA00037218"/>
    </source>
</evidence>
<comment type="cofactor">
    <cofactor evidence="1 15">
        <name>pyridoxal 5'-phosphate</name>
        <dbReference type="ChEBI" id="CHEBI:597326"/>
    </cofactor>
</comment>
<feature type="domain" description="Aminotransferase class I/classII large" evidence="18">
    <location>
        <begin position="229"/>
        <end position="573"/>
    </location>
</feature>
<evidence type="ECO:0000256" key="15">
    <source>
        <dbReference type="RuleBase" id="RU003693"/>
    </source>
</evidence>
<feature type="compositionally biased region" description="Polar residues" evidence="17">
    <location>
        <begin position="53"/>
        <end position="68"/>
    </location>
</feature>
<keyword evidence="21" id="KW-1185">Reference proteome</keyword>
<proteinExistence type="inferred from homology"/>
<dbReference type="OrthoDB" id="10263824at2759"/>
<dbReference type="FunFam" id="3.40.640.10:FF:000006">
    <property type="entry name" value="5-aminolevulinate synthase, mitochondrial"/>
    <property type="match status" value="1"/>
</dbReference>
<evidence type="ECO:0000256" key="5">
    <source>
        <dbReference type="ARBA" id="ARBA00022792"/>
    </source>
</evidence>
<dbReference type="CTD" id="211"/>
<keyword evidence="4 16" id="KW-0808">Transferase</keyword>
<name>A0A3P8VP38_CYNSE</name>
<evidence type="ECO:0000256" key="16">
    <source>
        <dbReference type="RuleBase" id="RU910713"/>
    </source>
</evidence>
<evidence type="ECO:0000259" key="18">
    <source>
        <dbReference type="Pfam" id="PF00155"/>
    </source>
</evidence>
<evidence type="ECO:0000256" key="7">
    <source>
        <dbReference type="ARBA" id="ARBA00022946"/>
    </source>
</evidence>
<comment type="subcellular location">
    <subcellularLocation>
        <location evidence="16">Mitochondrion inner membrane</location>
        <topology evidence="16">Peripheral membrane protein</topology>
    </subcellularLocation>
    <text evidence="16">Localizes to the matrix side of the mitochondrion inner membrane.</text>
</comment>
<evidence type="ECO:0000256" key="17">
    <source>
        <dbReference type="SAM" id="MobiDB-lite"/>
    </source>
</evidence>
<evidence type="ECO:0000256" key="9">
    <source>
        <dbReference type="ARBA" id="ARBA00023133"/>
    </source>
</evidence>